<protein>
    <submittedName>
        <fullName evidence="3">Beta-lactamase fold protein</fullName>
    </submittedName>
</protein>
<reference evidence="2 4" key="2">
    <citation type="submission" date="2016-11" db="EMBL/GenBank/DDBJ databases">
        <authorList>
            <person name="Klemetsen T."/>
        </authorList>
    </citation>
    <scope>NUCLEOTIDE SEQUENCE [LARGE SCALE GENOMIC DNA]</scope>
    <source>
        <strain evidence="2">MT 2528</strain>
    </source>
</reference>
<evidence type="ECO:0000313" key="4">
    <source>
        <dbReference type="Proteomes" id="UP000182660"/>
    </source>
</evidence>
<gene>
    <name evidence="2" type="ORF">MT2528_1200</name>
    <name evidence="3" type="ORF">NVI5450_1172</name>
</gene>
<dbReference type="Proteomes" id="UP000182660">
    <property type="component" value="Unassembled WGS sequence"/>
</dbReference>
<evidence type="ECO:0000313" key="5">
    <source>
        <dbReference type="Proteomes" id="UP000183794"/>
    </source>
</evidence>
<evidence type="ECO:0000313" key="2">
    <source>
        <dbReference type="EMBL" id="SGY87101.1"/>
    </source>
</evidence>
<dbReference type="GeneID" id="61294926"/>
<evidence type="ECO:0000256" key="1">
    <source>
        <dbReference type="SAM" id="SignalP"/>
    </source>
</evidence>
<organism evidence="3 5">
    <name type="scientific">Moritella viscosa</name>
    <dbReference type="NCBI Taxonomy" id="80854"/>
    <lineage>
        <taxon>Bacteria</taxon>
        <taxon>Pseudomonadati</taxon>
        <taxon>Pseudomonadota</taxon>
        <taxon>Gammaproteobacteria</taxon>
        <taxon>Alteromonadales</taxon>
        <taxon>Moritellaceae</taxon>
        <taxon>Moritella</taxon>
    </lineage>
</organism>
<dbReference type="KEGG" id="mvs:MVIS_1615"/>
<dbReference type="AlphaFoldDB" id="A0A090K741"/>
<reference evidence="3 5" key="1">
    <citation type="submission" date="2016-11" db="EMBL/GenBank/DDBJ databases">
        <authorList>
            <person name="Jaros S."/>
            <person name="Januszkiewicz K."/>
            <person name="Wedrychowicz H."/>
        </authorList>
    </citation>
    <scope>NUCLEOTIDE SEQUENCE [LARGE SCALE GENOMIC DNA]</scope>
    <source>
        <strain evidence="3">NVI 5450</strain>
    </source>
</reference>
<keyword evidence="1" id="KW-0732">Signal</keyword>
<dbReference type="HOGENOM" id="CLU_1720286_0_0_6"/>
<name>A0A090K741_9GAMM</name>
<dbReference type="PATRIC" id="fig|80854.5.peg.1717"/>
<feature type="signal peptide" evidence="1">
    <location>
        <begin position="1"/>
        <end position="19"/>
    </location>
</feature>
<dbReference type="RefSeq" id="WP_045109920.1">
    <property type="nucleotide sequence ID" value="NZ_CAWQZC010000041.1"/>
</dbReference>
<sequence length="152" mass="16866">MKKFFIATVLSVCVSNAFAEDVYLLTHNNSATSSIATELEKFVGPINTETAEPTLISQHNFDLFVIESNDYAENIDSLTNNTLQGAEAILITGQPKNNSKVAKYLLGYSVEAEYLLIKGLKEEQAPELIYFNNDKELPLNKVAHLIVKKALK</sequence>
<dbReference type="Proteomes" id="UP000183794">
    <property type="component" value="Unassembled WGS sequence"/>
</dbReference>
<dbReference type="EMBL" id="FPLJ01000032">
    <property type="protein sequence ID" value="SGY87101.1"/>
    <property type="molecule type" value="Genomic_DNA"/>
</dbReference>
<dbReference type="EMBL" id="FPLD01000038">
    <property type="protein sequence ID" value="SGY90916.1"/>
    <property type="molecule type" value="Genomic_DNA"/>
</dbReference>
<feature type="chain" id="PRO_5015029957" evidence="1">
    <location>
        <begin position="20"/>
        <end position="152"/>
    </location>
</feature>
<keyword evidence="4" id="KW-1185">Reference proteome</keyword>
<evidence type="ECO:0000313" key="3">
    <source>
        <dbReference type="EMBL" id="SGY90916.1"/>
    </source>
</evidence>
<proteinExistence type="predicted"/>
<accession>A0A090K741</accession>